<protein>
    <submittedName>
        <fullName evidence="12">Sodium:proton exchanger</fullName>
    </submittedName>
</protein>
<accession>A0A1L6TBL1</accession>
<dbReference type="Gene3D" id="1.20.1530.20">
    <property type="match status" value="1"/>
</dbReference>
<name>A0A1L6TBL1_PISSA</name>
<organism evidence="12 13">
    <name type="scientific">Piscirickettsia salmonis</name>
    <dbReference type="NCBI Taxonomy" id="1238"/>
    <lineage>
        <taxon>Bacteria</taxon>
        <taxon>Pseudomonadati</taxon>
        <taxon>Pseudomonadota</taxon>
        <taxon>Gammaproteobacteria</taxon>
        <taxon>Thiotrichales</taxon>
        <taxon>Piscirickettsiaceae</taxon>
        <taxon>Piscirickettsia</taxon>
    </lineage>
</organism>
<dbReference type="SUPFAM" id="SSF116726">
    <property type="entry name" value="TrkA C-terminal domain-like"/>
    <property type="match status" value="1"/>
</dbReference>
<evidence type="ECO:0000256" key="8">
    <source>
        <dbReference type="ARBA" id="ARBA00023065"/>
    </source>
</evidence>
<dbReference type="InterPro" id="IPR038770">
    <property type="entry name" value="Na+/solute_symporter_sf"/>
</dbReference>
<evidence type="ECO:0000259" key="11">
    <source>
        <dbReference type="PROSITE" id="PS51202"/>
    </source>
</evidence>
<dbReference type="GO" id="GO:1902600">
    <property type="term" value="P:proton transmembrane transport"/>
    <property type="evidence" value="ECO:0007669"/>
    <property type="project" value="InterPro"/>
</dbReference>
<evidence type="ECO:0000313" key="12">
    <source>
        <dbReference type="EMBL" id="ALB22661.1"/>
    </source>
</evidence>
<keyword evidence="9" id="KW-0472">Membrane</keyword>
<evidence type="ECO:0000256" key="3">
    <source>
        <dbReference type="ARBA" id="ARBA00022449"/>
    </source>
</evidence>
<comment type="subcellular location">
    <subcellularLocation>
        <location evidence="1">Membrane</location>
        <topology evidence="1">Multi-pass membrane protein</topology>
    </subcellularLocation>
</comment>
<dbReference type="InterPro" id="IPR003148">
    <property type="entry name" value="RCK_N"/>
</dbReference>
<dbReference type="SUPFAM" id="SSF51735">
    <property type="entry name" value="NAD(P)-binding Rossmann-fold domains"/>
    <property type="match status" value="1"/>
</dbReference>
<dbReference type="InterPro" id="IPR006037">
    <property type="entry name" value="RCK_C"/>
</dbReference>
<dbReference type="PROSITE" id="PS51202">
    <property type="entry name" value="RCK_C"/>
    <property type="match status" value="1"/>
</dbReference>
<dbReference type="GO" id="GO:0015297">
    <property type="term" value="F:antiporter activity"/>
    <property type="evidence" value="ECO:0007669"/>
    <property type="project" value="UniProtKB-KW"/>
</dbReference>
<gene>
    <name evidence="12" type="ORF">KU39_1479</name>
</gene>
<dbReference type="PANTHER" id="PTHR46157:SF4">
    <property type="entry name" value="K(+) EFFLUX ANTIPORTER 3, CHLOROPLASTIC"/>
    <property type="match status" value="1"/>
</dbReference>
<keyword evidence="2" id="KW-0813">Transport</keyword>
<dbReference type="GO" id="GO:0006813">
    <property type="term" value="P:potassium ion transport"/>
    <property type="evidence" value="ECO:0007669"/>
    <property type="project" value="UniProtKB-KW"/>
</dbReference>
<reference evidence="12 13" key="1">
    <citation type="journal article" date="2014" name="Genome Announc.">
        <title>Comparative Genome Analysis of Two Isolates of the Fish Pathogen Piscirickettsia salmonis from Different Hosts Reveals Major Differences in Virulence-Associated Secretion Systems.</title>
        <authorList>
            <person name="Bohle H."/>
            <person name="Henriquez P."/>
            <person name="Grothusen H."/>
            <person name="Navas E."/>
            <person name="Sandoval A."/>
            <person name="Bustamante F."/>
            <person name="Bustos P."/>
            <person name="Mancilla M."/>
        </authorList>
    </citation>
    <scope>NUCLEOTIDE SEQUENCE [LARGE SCALE GENOMIC DNA]</scope>
    <source>
        <strain evidence="13">B1-32597</strain>
    </source>
</reference>
<evidence type="ECO:0000256" key="1">
    <source>
        <dbReference type="ARBA" id="ARBA00004141"/>
    </source>
</evidence>
<keyword evidence="7" id="KW-1133">Transmembrane helix</keyword>
<evidence type="ECO:0000256" key="5">
    <source>
        <dbReference type="ARBA" id="ARBA00022692"/>
    </source>
</evidence>
<dbReference type="InterPro" id="IPR036721">
    <property type="entry name" value="RCK_C_sf"/>
</dbReference>
<dbReference type="Pfam" id="PF02254">
    <property type="entry name" value="TrkA_N"/>
    <property type="match status" value="1"/>
</dbReference>
<dbReference type="PROSITE" id="PS51201">
    <property type="entry name" value="RCK_N"/>
    <property type="match status" value="1"/>
</dbReference>
<keyword evidence="3" id="KW-0050">Antiport</keyword>
<dbReference type="Proteomes" id="UP000029558">
    <property type="component" value="Chromosome"/>
</dbReference>
<proteinExistence type="predicted"/>
<dbReference type="Gene3D" id="3.30.70.1450">
    <property type="entry name" value="Regulator of K+ conductance, C-terminal domain"/>
    <property type="match status" value="1"/>
</dbReference>
<evidence type="ECO:0000259" key="10">
    <source>
        <dbReference type="PROSITE" id="PS51201"/>
    </source>
</evidence>
<evidence type="ECO:0000256" key="4">
    <source>
        <dbReference type="ARBA" id="ARBA00022538"/>
    </source>
</evidence>
<keyword evidence="6" id="KW-0630">Potassium</keyword>
<sequence length="664" mass="72275">MIHSLFQQLLILLATSVAVVAIFRRFKLPPILGYLCVGVLAGPSGPDWISTFSNLHVLAKFGVVFLLFTIGLELSLPRLAAMRSALLKAGSLQVIICILIAWVIAIICGLSLSNSFITAGAIALSSTAIASKLLAEAGAVNTPRGQLSLSILIFQDLATIPLLIIATSLSQGSSDHILQTTSIELAKGVATFIVLVFVGHWVVSRLFHEISRSRSSELFLLTALCIALAAAWVTDLMGLSMELGAFLAGVILGGTPYHHQVSSDIRPFRDTLLGLFFIGMGSLVNLHELSSFTVWVILIAVAIVLIKAIVIYAVVRLTRQANSTDAFKTGILLSQGGEFGFVLISIETNFNTIDDHIAQIMLGALMISMVISIILVRFQKPLLTLFHKLTERSTNSSSLPTKPANTATTLKDHVIICGFSRVGQRLARAVESEGFNYIAIDLDPLRIEQAALAGENIFYGDATQLDTLRHAGITQAKALVITYTSPASSVKKSLRLIQHITPNLDVLVRAKNDALLEEYREEGATEVVSEALESSLMLGSHLMLMLGVPKHRVMSWLLNIRKNRYDLLSGFFKGQEAETIESDESMREQLSSFFLPEGSFAIDRTLKELKLEDFSVTVTSIRRSGIRGAQPEPDTRLKAQDILVLYGTPENIERAEAKLIGNIS</sequence>
<feature type="domain" description="RCK C-terminal" evidence="11">
    <location>
        <begin position="578"/>
        <end position="661"/>
    </location>
</feature>
<dbReference type="InterPro" id="IPR036291">
    <property type="entry name" value="NAD(P)-bd_dom_sf"/>
</dbReference>
<dbReference type="GO" id="GO:0008324">
    <property type="term" value="F:monoatomic cation transmembrane transporter activity"/>
    <property type="evidence" value="ECO:0007669"/>
    <property type="project" value="InterPro"/>
</dbReference>
<dbReference type="AlphaFoldDB" id="A0A1L6TBL1"/>
<evidence type="ECO:0000256" key="7">
    <source>
        <dbReference type="ARBA" id="ARBA00022989"/>
    </source>
</evidence>
<dbReference type="GO" id="GO:0005886">
    <property type="term" value="C:plasma membrane"/>
    <property type="evidence" value="ECO:0007669"/>
    <property type="project" value="TreeGrafter"/>
</dbReference>
<dbReference type="InterPro" id="IPR006153">
    <property type="entry name" value="Cation/H_exchanger_TM"/>
</dbReference>
<evidence type="ECO:0000256" key="2">
    <source>
        <dbReference type="ARBA" id="ARBA00022448"/>
    </source>
</evidence>
<evidence type="ECO:0000313" key="13">
    <source>
        <dbReference type="Proteomes" id="UP000029558"/>
    </source>
</evidence>
<keyword evidence="8" id="KW-0406">Ion transport</keyword>
<dbReference type="RefSeq" id="WP_017377165.1">
    <property type="nucleotide sequence ID" value="NZ_CP012508.1"/>
</dbReference>
<keyword evidence="5" id="KW-0812">Transmembrane</keyword>
<dbReference type="Gene3D" id="3.40.50.720">
    <property type="entry name" value="NAD(P)-binding Rossmann-like Domain"/>
    <property type="match status" value="1"/>
</dbReference>
<evidence type="ECO:0000256" key="9">
    <source>
        <dbReference type="ARBA" id="ARBA00023136"/>
    </source>
</evidence>
<dbReference type="EMBL" id="CP012508">
    <property type="protein sequence ID" value="ALB22661.1"/>
    <property type="molecule type" value="Genomic_DNA"/>
</dbReference>
<keyword evidence="4" id="KW-0633">Potassium transport</keyword>
<dbReference type="Pfam" id="PF00999">
    <property type="entry name" value="Na_H_Exchanger"/>
    <property type="match status" value="1"/>
</dbReference>
<feature type="domain" description="RCK N-terminal" evidence="10">
    <location>
        <begin position="411"/>
        <end position="529"/>
    </location>
</feature>
<evidence type="ECO:0000256" key="6">
    <source>
        <dbReference type="ARBA" id="ARBA00022958"/>
    </source>
</evidence>
<dbReference type="PANTHER" id="PTHR46157">
    <property type="entry name" value="K(+) EFFLUX ANTIPORTER 3, CHLOROPLASTIC"/>
    <property type="match status" value="1"/>
</dbReference>
<dbReference type="Pfam" id="PF02080">
    <property type="entry name" value="TrkA_C"/>
    <property type="match status" value="1"/>
</dbReference>